<evidence type="ECO:0000313" key="2">
    <source>
        <dbReference type="EMBL" id="GGW44366.1"/>
    </source>
</evidence>
<dbReference type="SUPFAM" id="SSF51905">
    <property type="entry name" value="FAD/NAD(P)-binding domain"/>
    <property type="match status" value="2"/>
</dbReference>
<protein>
    <submittedName>
        <fullName evidence="2">Monooxygenase</fullName>
    </submittedName>
</protein>
<dbReference type="PRINTS" id="PR00469">
    <property type="entry name" value="PNDRDTASEII"/>
</dbReference>
<name>A0A918J4T2_9FLAO</name>
<evidence type="ECO:0000313" key="3">
    <source>
        <dbReference type="Proteomes" id="UP000634668"/>
    </source>
</evidence>
<dbReference type="PANTHER" id="PTHR43539:SF78">
    <property type="entry name" value="FLAVIN-CONTAINING MONOOXYGENASE"/>
    <property type="match status" value="1"/>
</dbReference>
<sequence length="349" mass="39327">MIIYDTIIIGGGQAGISVAYFLRRSALEYLILDNQDKPGGAWLQTWESLQLFSPSQYSSLSGWQMPKTKEEYPTKAEFINYLTAYEERYSFPIKRSTEVLRVEKENGLFKIITSKGVYKAKTVVSTTGTAKNPYIPNYPDQNNFKGVQLHSAEYSDPKSFQGKKVLVVGGGNSGAQILSELSKVAKTKWVTKKVPQFMPEEIDGRYLFVKANSSYLDNNTHNFEEEVSLSDIVQVDSVKEGLKRGIYNAVRPFLSFYEDGVIWQDGEKEAFHAVIWCTGFRANLYHLQPLNIVKDNRVITKNTRSLKEPNLWLVGYGSWTGFASATIYGVGKTARATASEIQAYFELTS</sequence>
<proteinExistence type="predicted"/>
<dbReference type="PRINTS" id="PR00368">
    <property type="entry name" value="FADPNR"/>
</dbReference>
<dbReference type="AlphaFoldDB" id="A0A918J4T2"/>
<dbReference type="GO" id="GO:0004497">
    <property type="term" value="F:monooxygenase activity"/>
    <property type="evidence" value="ECO:0007669"/>
    <property type="project" value="UniProtKB-KW"/>
</dbReference>
<comment type="caution">
    <text evidence="2">The sequence shown here is derived from an EMBL/GenBank/DDBJ whole genome shotgun (WGS) entry which is preliminary data.</text>
</comment>
<gene>
    <name evidence="2" type="ORF">GCM10007383_31000</name>
</gene>
<dbReference type="RefSeq" id="WP_026814268.1">
    <property type="nucleotide sequence ID" value="NZ_BMWP01000025.1"/>
</dbReference>
<keyword evidence="1" id="KW-0560">Oxidoreductase</keyword>
<dbReference type="PANTHER" id="PTHR43539">
    <property type="entry name" value="FLAVIN-BINDING MONOOXYGENASE-LIKE PROTEIN (AFU_ORTHOLOGUE AFUA_4G09220)"/>
    <property type="match status" value="1"/>
</dbReference>
<keyword evidence="2" id="KW-0503">Monooxygenase</keyword>
<reference evidence="2" key="1">
    <citation type="journal article" date="2014" name="Int. J. Syst. Evol. Microbiol.">
        <title>Complete genome sequence of Corynebacterium casei LMG S-19264T (=DSM 44701T), isolated from a smear-ripened cheese.</title>
        <authorList>
            <consortium name="US DOE Joint Genome Institute (JGI-PGF)"/>
            <person name="Walter F."/>
            <person name="Albersmeier A."/>
            <person name="Kalinowski J."/>
            <person name="Ruckert C."/>
        </authorList>
    </citation>
    <scope>NUCLEOTIDE SEQUENCE</scope>
    <source>
        <strain evidence="2">KCTC 12113</strain>
    </source>
</reference>
<dbReference type="Pfam" id="PF13738">
    <property type="entry name" value="Pyr_redox_3"/>
    <property type="match status" value="1"/>
</dbReference>
<dbReference type="Proteomes" id="UP000634668">
    <property type="component" value="Unassembled WGS sequence"/>
</dbReference>
<dbReference type="GO" id="GO:0050660">
    <property type="term" value="F:flavin adenine dinucleotide binding"/>
    <property type="evidence" value="ECO:0007669"/>
    <property type="project" value="TreeGrafter"/>
</dbReference>
<accession>A0A918J4T2</accession>
<dbReference type="Gene3D" id="3.50.50.60">
    <property type="entry name" value="FAD/NAD(P)-binding domain"/>
    <property type="match status" value="1"/>
</dbReference>
<dbReference type="InterPro" id="IPR050982">
    <property type="entry name" value="Auxin_biosynth/cation_transpt"/>
</dbReference>
<keyword evidence="3" id="KW-1185">Reference proteome</keyword>
<evidence type="ECO:0000256" key="1">
    <source>
        <dbReference type="ARBA" id="ARBA00023002"/>
    </source>
</evidence>
<dbReference type="NCBIfam" id="NF040505">
    <property type="entry name" value="ArsO_flavin_mono"/>
    <property type="match status" value="1"/>
</dbReference>
<organism evidence="2 3">
    <name type="scientific">Arenibacter certesii</name>
    <dbReference type="NCBI Taxonomy" id="228955"/>
    <lineage>
        <taxon>Bacteria</taxon>
        <taxon>Pseudomonadati</taxon>
        <taxon>Bacteroidota</taxon>
        <taxon>Flavobacteriia</taxon>
        <taxon>Flavobacteriales</taxon>
        <taxon>Flavobacteriaceae</taxon>
        <taxon>Arenibacter</taxon>
    </lineage>
</organism>
<dbReference type="EMBL" id="BMWP01000025">
    <property type="protein sequence ID" value="GGW44366.1"/>
    <property type="molecule type" value="Genomic_DNA"/>
</dbReference>
<reference evidence="2" key="2">
    <citation type="submission" date="2020-09" db="EMBL/GenBank/DDBJ databases">
        <authorList>
            <person name="Sun Q."/>
            <person name="Kim S."/>
        </authorList>
    </citation>
    <scope>NUCLEOTIDE SEQUENCE</scope>
    <source>
        <strain evidence="2">KCTC 12113</strain>
    </source>
</reference>
<dbReference type="InterPro" id="IPR036188">
    <property type="entry name" value="FAD/NAD-bd_sf"/>
</dbReference>